<evidence type="ECO:0000313" key="2">
    <source>
        <dbReference type="EMBL" id="RAL09903.1"/>
    </source>
</evidence>
<dbReference type="InterPro" id="IPR002575">
    <property type="entry name" value="Aminoglycoside_PTrfase"/>
</dbReference>
<dbReference type="InterPro" id="IPR051678">
    <property type="entry name" value="AGP_Transferase"/>
</dbReference>
<evidence type="ECO:0000259" key="1">
    <source>
        <dbReference type="Pfam" id="PF01636"/>
    </source>
</evidence>
<dbReference type="PANTHER" id="PTHR21310:SF15">
    <property type="entry name" value="AMINOGLYCOSIDE PHOSPHOTRANSFERASE DOMAIN-CONTAINING PROTEIN"/>
    <property type="match status" value="1"/>
</dbReference>
<accession>A0A395HR54</accession>
<evidence type="ECO:0000313" key="3">
    <source>
        <dbReference type="Proteomes" id="UP000248961"/>
    </source>
</evidence>
<sequence>MLKPRVGRHYRRRGKALVPCPNPSIADILALSPSEEILTVLSKPTWGHTVLLHDLSYVSKAGSGIGPAEVESMRLVSRHTSVPISHVIHTTFNAYYGRIEMSIVPGVSLDTRWDMLDERSKESVCRQTWNLIAKVQAIPRPPELDGFVRCGVDGSAPRDYIFKDLQDPPRALRSDAELRARVHERYVHFGGYQYEYELSEMLPRSDRTVFTHADIAPRNIMIDEENKITGILDWEHAGWYPEYWEYAQILRSASWGDWSEWMDRTAPRKWDLHGIEAARRVLLLALDEPAYYW</sequence>
<reference evidence="2 3" key="1">
    <citation type="submission" date="2018-02" db="EMBL/GenBank/DDBJ databases">
        <title>The genomes of Aspergillus section Nigri reveals drivers in fungal speciation.</title>
        <authorList>
            <consortium name="DOE Joint Genome Institute"/>
            <person name="Vesth T.C."/>
            <person name="Nybo J."/>
            <person name="Theobald S."/>
            <person name="Brandl J."/>
            <person name="Frisvad J.C."/>
            <person name="Nielsen K.F."/>
            <person name="Lyhne E.K."/>
            <person name="Kogle M.E."/>
            <person name="Kuo A."/>
            <person name="Riley R."/>
            <person name="Clum A."/>
            <person name="Nolan M."/>
            <person name="Lipzen A."/>
            <person name="Salamov A."/>
            <person name="Henrissat B."/>
            <person name="Wiebenga A."/>
            <person name="De vries R.P."/>
            <person name="Grigoriev I.V."/>
            <person name="Mortensen U.H."/>
            <person name="Andersen M.R."/>
            <person name="Baker S.E."/>
        </authorList>
    </citation>
    <scope>NUCLEOTIDE SEQUENCE [LARGE SCALE GENOMIC DNA]</scope>
    <source>
        <strain evidence="2 3">CBS 101889</strain>
    </source>
</reference>
<protein>
    <submittedName>
        <fullName evidence="2">Kinase-like protein</fullName>
    </submittedName>
</protein>
<keyword evidence="2" id="KW-0418">Kinase</keyword>
<feature type="domain" description="Aminoglycoside phosphotransferase" evidence="1">
    <location>
        <begin position="68"/>
        <end position="258"/>
    </location>
</feature>
<dbReference type="GO" id="GO:0016301">
    <property type="term" value="F:kinase activity"/>
    <property type="evidence" value="ECO:0007669"/>
    <property type="project" value="UniProtKB-KW"/>
</dbReference>
<dbReference type="AlphaFoldDB" id="A0A395HR54"/>
<dbReference type="SUPFAM" id="SSF56112">
    <property type="entry name" value="Protein kinase-like (PK-like)"/>
    <property type="match status" value="1"/>
</dbReference>
<dbReference type="Proteomes" id="UP000248961">
    <property type="component" value="Unassembled WGS sequence"/>
</dbReference>
<dbReference type="InterPro" id="IPR011009">
    <property type="entry name" value="Kinase-like_dom_sf"/>
</dbReference>
<dbReference type="VEuPathDB" id="FungiDB:BO97DRAFT_472018"/>
<dbReference type="RefSeq" id="XP_025549057.1">
    <property type="nucleotide sequence ID" value="XM_025700091.1"/>
</dbReference>
<dbReference type="GeneID" id="37204380"/>
<dbReference type="Pfam" id="PF01636">
    <property type="entry name" value="APH"/>
    <property type="match status" value="1"/>
</dbReference>
<keyword evidence="2" id="KW-0808">Transferase</keyword>
<organism evidence="2 3">
    <name type="scientific">Aspergillus homomorphus (strain CBS 101889)</name>
    <dbReference type="NCBI Taxonomy" id="1450537"/>
    <lineage>
        <taxon>Eukaryota</taxon>
        <taxon>Fungi</taxon>
        <taxon>Dikarya</taxon>
        <taxon>Ascomycota</taxon>
        <taxon>Pezizomycotina</taxon>
        <taxon>Eurotiomycetes</taxon>
        <taxon>Eurotiomycetidae</taxon>
        <taxon>Eurotiales</taxon>
        <taxon>Aspergillaceae</taxon>
        <taxon>Aspergillus</taxon>
        <taxon>Aspergillus subgen. Circumdati</taxon>
    </lineage>
</organism>
<keyword evidence="3" id="KW-1185">Reference proteome</keyword>
<dbReference type="STRING" id="1450537.A0A395HR54"/>
<dbReference type="Gene3D" id="3.90.1200.10">
    <property type="match status" value="1"/>
</dbReference>
<dbReference type="PANTHER" id="PTHR21310">
    <property type="entry name" value="AMINOGLYCOSIDE PHOSPHOTRANSFERASE-RELATED-RELATED"/>
    <property type="match status" value="1"/>
</dbReference>
<proteinExistence type="predicted"/>
<dbReference type="OrthoDB" id="2906425at2759"/>
<name>A0A395HR54_ASPHC</name>
<dbReference type="CDD" id="cd05120">
    <property type="entry name" value="APH_ChoK_like"/>
    <property type="match status" value="1"/>
</dbReference>
<dbReference type="EMBL" id="KZ824299">
    <property type="protein sequence ID" value="RAL09903.1"/>
    <property type="molecule type" value="Genomic_DNA"/>
</dbReference>
<gene>
    <name evidence="2" type="ORF">BO97DRAFT_472018</name>
</gene>